<sequence>MGILVLRYKGTKKSKRGNQCEWEKEEDSAGNFGQMGFHIPFCLKASCLSMHVFFNLFIQSAPGSATIIQVR</sequence>
<dbReference type="AlphaFoldDB" id="A0A9P5ILF1"/>
<keyword evidence="2" id="KW-1185">Reference proteome</keyword>
<name>A0A9P5ILF1_9HELO</name>
<evidence type="ECO:0000313" key="2">
    <source>
        <dbReference type="Proteomes" id="UP000710849"/>
    </source>
</evidence>
<organism evidence="1 2">
    <name type="scientific">Botrytis byssoidea</name>
    <dbReference type="NCBI Taxonomy" id="139641"/>
    <lineage>
        <taxon>Eukaryota</taxon>
        <taxon>Fungi</taxon>
        <taxon>Dikarya</taxon>
        <taxon>Ascomycota</taxon>
        <taxon>Pezizomycotina</taxon>
        <taxon>Leotiomycetes</taxon>
        <taxon>Helotiales</taxon>
        <taxon>Sclerotiniaceae</taxon>
        <taxon>Botrytis</taxon>
    </lineage>
</organism>
<dbReference type="RefSeq" id="XP_038733756.1">
    <property type="nucleotide sequence ID" value="XM_038875399.1"/>
</dbReference>
<reference evidence="1 2" key="1">
    <citation type="journal article" date="2020" name="Genome Biol. Evol.">
        <title>Comparative genomics of Sclerotiniaceae.</title>
        <authorList>
            <person name="Valero Jimenez C.A."/>
            <person name="Steentjes M."/>
            <person name="Scholten O.E."/>
            <person name="Van Kan J.A.L."/>
        </authorList>
    </citation>
    <scope>NUCLEOTIDE SEQUENCE [LARGE SCALE GENOMIC DNA]</scope>
    <source>
        <strain evidence="1 2">MUCL 94</strain>
    </source>
</reference>
<dbReference type="GeneID" id="62148476"/>
<dbReference type="EMBL" id="RCSW01000008">
    <property type="protein sequence ID" value="KAF7945849.1"/>
    <property type="molecule type" value="Genomic_DNA"/>
</dbReference>
<proteinExistence type="predicted"/>
<protein>
    <submittedName>
        <fullName evidence="1">Uncharacterized protein</fullName>
    </submittedName>
</protein>
<dbReference type="Proteomes" id="UP000710849">
    <property type="component" value="Unassembled WGS sequence"/>
</dbReference>
<comment type="caution">
    <text evidence="1">The sequence shown here is derived from an EMBL/GenBank/DDBJ whole genome shotgun (WGS) entry which is preliminary data.</text>
</comment>
<gene>
    <name evidence="1" type="ORF">EAE97_004887</name>
</gene>
<accession>A0A9P5ILF1</accession>
<evidence type="ECO:0000313" key="1">
    <source>
        <dbReference type="EMBL" id="KAF7945849.1"/>
    </source>
</evidence>